<protein>
    <submittedName>
        <fullName evidence="1">Uncharacterized protein</fullName>
    </submittedName>
</protein>
<evidence type="ECO:0000313" key="1">
    <source>
        <dbReference type="EMBL" id="GIZ01068.1"/>
    </source>
</evidence>
<sequence length="80" mass="8789">MQLPSFSIVRTQSWALWQALIVCLGPPENSFVTGIWDDGGIRAQLPRGGGQANCVSGFSLTEENYDTCLKLLKDRKGCKD</sequence>
<gene>
    <name evidence="1" type="ORF">CEXT_271171</name>
</gene>
<comment type="caution">
    <text evidence="1">The sequence shown here is derived from an EMBL/GenBank/DDBJ whole genome shotgun (WGS) entry which is preliminary data.</text>
</comment>
<evidence type="ECO:0000313" key="2">
    <source>
        <dbReference type="Proteomes" id="UP001054945"/>
    </source>
</evidence>
<accession>A0AAV4Y1Q7</accession>
<keyword evidence="2" id="KW-1185">Reference proteome</keyword>
<name>A0AAV4Y1Q7_CAEEX</name>
<dbReference type="EMBL" id="BPLR01001249">
    <property type="protein sequence ID" value="GIZ01068.1"/>
    <property type="molecule type" value="Genomic_DNA"/>
</dbReference>
<dbReference type="Proteomes" id="UP001054945">
    <property type="component" value="Unassembled WGS sequence"/>
</dbReference>
<dbReference type="AlphaFoldDB" id="A0AAV4Y1Q7"/>
<reference evidence="1 2" key="1">
    <citation type="submission" date="2021-06" db="EMBL/GenBank/DDBJ databases">
        <title>Caerostris extrusa draft genome.</title>
        <authorList>
            <person name="Kono N."/>
            <person name="Arakawa K."/>
        </authorList>
    </citation>
    <scope>NUCLEOTIDE SEQUENCE [LARGE SCALE GENOMIC DNA]</scope>
</reference>
<proteinExistence type="predicted"/>
<organism evidence="1 2">
    <name type="scientific">Caerostris extrusa</name>
    <name type="common">Bark spider</name>
    <name type="synonym">Caerostris bankana</name>
    <dbReference type="NCBI Taxonomy" id="172846"/>
    <lineage>
        <taxon>Eukaryota</taxon>
        <taxon>Metazoa</taxon>
        <taxon>Ecdysozoa</taxon>
        <taxon>Arthropoda</taxon>
        <taxon>Chelicerata</taxon>
        <taxon>Arachnida</taxon>
        <taxon>Araneae</taxon>
        <taxon>Araneomorphae</taxon>
        <taxon>Entelegynae</taxon>
        <taxon>Araneoidea</taxon>
        <taxon>Araneidae</taxon>
        <taxon>Caerostris</taxon>
    </lineage>
</organism>